<reference evidence="2 3" key="1">
    <citation type="submission" date="2021-09" db="EMBL/GenBank/DDBJ databases">
        <title>Genomic insights and catalytic innovation underlie evolution of tropane alkaloids biosynthesis.</title>
        <authorList>
            <person name="Wang Y.-J."/>
            <person name="Tian T."/>
            <person name="Huang J.-P."/>
            <person name="Huang S.-X."/>
        </authorList>
    </citation>
    <scope>NUCLEOTIDE SEQUENCE [LARGE SCALE GENOMIC DNA]</scope>
    <source>
        <strain evidence="2">KIB-2018</strain>
        <tissue evidence="2">Leaf</tissue>
    </source>
</reference>
<keyword evidence="3" id="KW-1185">Reference proteome</keyword>
<dbReference type="Gene3D" id="3.10.20.90">
    <property type="entry name" value="Phosphatidylinositol 3-kinase Catalytic Subunit, Chain A, domain 1"/>
    <property type="match status" value="1"/>
</dbReference>
<dbReference type="PANTHER" id="PTHR31066">
    <property type="entry name" value="OS05G0427100 PROTEIN-RELATED"/>
    <property type="match status" value="1"/>
</dbReference>
<evidence type="ECO:0000259" key="1">
    <source>
        <dbReference type="SMART" id="SM00666"/>
    </source>
</evidence>
<sequence>MVSQSHSEKGSTAGTVKFLCSYNGRILPRSVDGKLRYVGGMTRVLAVDRSISFAELMVKLGEFCGYSVELRCQLPDGDLETLISIKSDDELKMLMQEYDVLCPSSKIKSVLSPPKSLKTVSPPSSVDLSNSPSFAAANYRRVRTRSPPVGYGVGVYRDAVTSRYYSPRLICRDPRCCANWHYG</sequence>
<comment type="caution">
    <text evidence="2">The sequence shown here is derived from an EMBL/GenBank/DDBJ whole genome shotgun (WGS) entry which is preliminary data.</text>
</comment>
<dbReference type="AlphaFoldDB" id="A0AAV8SIY8"/>
<dbReference type="InterPro" id="IPR000270">
    <property type="entry name" value="PB1_dom"/>
</dbReference>
<evidence type="ECO:0000313" key="3">
    <source>
        <dbReference type="Proteomes" id="UP001159364"/>
    </source>
</evidence>
<dbReference type="PANTHER" id="PTHR31066:SF66">
    <property type="entry name" value="PB1 DOMAIN-CONTAINING PROTEIN"/>
    <property type="match status" value="1"/>
</dbReference>
<dbReference type="CDD" id="cd06410">
    <property type="entry name" value="PB1_UP2"/>
    <property type="match status" value="1"/>
</dbReference>
<dbReference type="SUPFAM" id="SSF54277">
    <property type="entry name" value="CAD &amp; PB1 domains"/>
    <property type="match status" value="1"/>
</dbReference>
<dbReference type="Pfam" id="PF00564">
    <property type="entry name" value="PB1"/>
    <property type="match status" value="1"/>
</dbReference>
<proteinExistence type="predicted"/>
<organism evidence="2 3">
    <name type="scientific">Erythroxylum novogranatense</name>
    <dbReference type="NCBI Taxonomy" id="1862640"/>
    <lineage>
        <taxon>Eukaryota</taxon>
        <taxon>Viridiplantae</taxon>
        <taxon>Streptophyta</taxon>
        <taxon>Embryophyta</taxon>
        <taxon>Tracheophyta</taxon>
        <taxon>Spermatophyta</taxon>
        <taxon>Magnoliopsida</taxon>
        <taxon>eudicotyledons</taxon>
        <taxon>Gunneridae</taxon>
        <taxon>Pentapetalae</taxon>
        <taxon>rosids</taxon>
        <taxon>fabids</taxon>
        <taxon>Malpighiales</taxon>
        <taxon>Erythroxylaceae</taxon>
        <taxon>Erythroxylum</taxon>
    </lineage>
</organism>
<dbReference type="InterPro" id="IPR053198">
    <property type="entry name" value="Gynoecium_Dev_Regulator"/>
</dbReference>
<protein>
    <recommendedName>
        <fullName evidence="1">PB1 domain-containing protein</fullName>
    </recommendedName>
</protein>
<dbReference type="SMART" id="SM00666">
    <property type="entry name" value="PB1"/>
    <property type="match status" value="1"/>
</dbReference>
<feature type="domain" description="PB1" evidence="1">
    <location>
        <begin position="30"/>
        <end position="114"/>
    </location>
</feature>
<dbReference type="EMBL" id="JAIWQS010000010">
    <property type="protein sequence ID" value="KAJ8752018.1"/>
    <property type="molecule type" value="Genomic_DNA"/>
</dbReference>
<gene>
    <name evidence="2" type="ORF">K2173_001044</name>
</gene>
<accession>A0AAV8SIY8</accession>
<dbReference type="Proteomes" id="UP001159364">
    <property type="component" value="Linkage Group LG10"/>
</dbReference>
<evidence type="ECO:0000313" key="2">
    <source>
        <dbReference type="EMBL" id="KAJ8752018.1"/>
    </source>
</evidence>
<name>A0AAV8SIY8_9ROSI</name>